<evidence type="ECO:0000313" key="1">
    <source>
        <dbReference type="EMBL" id="KAI9919395.1"/>
    </source>
</evidence>
<name>A0ACC0WL47_9STRA</name>
<proteinExistence type="predicted"/>
<accession>A0ACC0WL47</accession>
<gene>
    <name evidence="1" type="ORF">PsorP6_017337</name>
</gene>
<protein>
    <submittedName>
        <fullName evidence="1">Uncharacterized protein</fullName>
    </submittedName>
</protein>
<sequence>MNNRESAIHEVQQADASMQRNKVRFAAARASSGAAASAMQAEQKIASAEDRMNHAKEQVQFIANSLKVETKRMDSGKTANLKTALLSLATLDLEYHLQSSYLQYICSRVVPSGVRRFRIVSRTERCGGCSKSKASSSEDNV</sequence>
<evidence type="ECO:0000313" key="2">
    <source>
        <dbReference type="Proteomes" id="UP001163321"/>
    </source>
</evidence>
<comment type="caution">
    <text evidence="1">The sequence shown here is derived from an EMBL/GenBank/DDBJ whole genome shotgun (WGS) entry which is preliminary data.</text>
</comment>
<keyword evidence="2" id="KW-1185">Reference proteome</keyword>
<dbReference type="Proteomes" id="UP001163321">
    <property type="component" value="Chromosome 11"/>
</dbReference>
<reference evidence="1 2" key="1">
    <citation type="journal article" date="2022" name="bioRxiv">
        <title>The genome of the oomycete Peronosclerospora sorghi, a cosmopolitan pathogen of maize and sorghum, is inflated with dispersed pseudogenes.</title>
        <authorList>
            <person name="Fletcher K."/>
            <person name="Martin F."/>
            <person name="Isakeit T."/>
            <person name="Cavanaugh K."/>
            <person name="Magill C."/>
            <person name="Michelmore R."/>
        </authorList>
    </citation>
    <scope>NUCLEOTIDE SEQUENCE [LARGE SCALE GENOMIC DNA]</scope>
    <source>
        <strain evidence="1">P6</strain>
    </source>
</reference>
<dbReference type="EMBL" id="CM047590">
    <property type="protein sequence ID" value="KAI9919395.1"/>
    <property type="molecule type" value="Genomic_DNA"/>
</dbReference>
<organism evidence="1 2">
    <name type="scientific">Peronosclerospora sorghi</name>
    <dbReference type="NCBI Taxonomy" id="230839"/>
    <lineage>
        <taxon>Eukaryota</taxon>
        <taxon>Sar</taxon>
        <taxon>Stramenopiles</taxon>
        <taxon>Oomycota</taxon>
        <taxon>Peronosporomycetes</taxon>
        <taxon>Peronosporales</taxon>
        <taxon>Peronosporaceae</taxon>
        <taxon>Peronosclerospora</taxon>
    </lineage>
</organism>